<feature type="compositionally biased region" description="Low complexity" evidence="1">
    <location>
        <begin position="213"/>
        <end position="224"/>
    </location>
</feature>
<sequence>MGKATHVPAQGRLSASGQYLPKSGGCMATSRSGRACPHPRATKLMPYCKGCMKKGDPSLKAVKHPRFGKILVATRNLPKGYYVAWWGKLCKNKKHVPYKRMEWALETSKGMVDAVPFNGSLLKYCACPGPSELPTIDFAPNSDVLLKSGEKLAAIIFRTLRPIPRNWQLDMMYNKDEKTTDDFFQERGLTRGDVGTKRYPAERKKKAGPPAYMKTKTMSTMKQMKTGKKI</sequence>
<comment type="caution">
    <text evidence="2">The sequence shown here is derived from an EMBL/GenBank/DDBJ whole genome shotgun (WGS) entry which is preliminary data.</text>
</comment>
<proteinExistence type="predicted"/>
<reference evidence="3 4" key="2">
    <citation type="submission" date="2024-05" db="EMBL/GenBank/DDBJ databases">
        <authorList>
            <person name="Chen Y."/>
            <person name="Shah S."/>
            <person name="Dougan E. K."/>
            <person name="Thang M."/>
            <person name="Chan C."/>
        </authorList>
    </citation>
    <scope>NUCLEOTIDE SEQUENCE [LARGE SCALE GENOMIC DNA]</scope>
</reference>
<dbReference type="OrthoDB" id="416542at2759"/>
<evidence type="ECO:0000256" key="1">
    <source>
        <dbReference type="SAM" id="MobiDB-lite"/>
    </source>
</evidence>
<dbReference type="EMBL" id="CAMXCT030000465">
    <property type="protein sequence ID" value="CAL4766507.1"/>
    <property type="molecule type" value="Genomic_DNA"/>
</dbReference>
<dbReference type="EMBL" id="CAMXCT020000465">
    <property type="protein sequence ID" value="CAL1132570.1"/>
    <property type="molecule type" value="Genomic_DNA"/>
</dbReference>
<feature type="region of interest" description="Disordered" evidence="1">
    <location>
        <begin position="201"/>
        <end position="230"/>
    </location>
</feature>
<reference evidence="2" key="1">
    <citation type="submission" date="2022-10" db="EMBL/GenBank/DDBJ databases">
        <authorList>
            <person name="Chen Y."/>
            <person name="Dougan E. K."/>
            <person name="Chan C."/>
            <person name="Rhodes N."/>
            <person name="Thang M."/>
        </authorList>
    </citation>
    <scope>NUCLEOTIDE SEQUENCE</scope>
</reference>
<name>A0A9P1BV50_9DINO</name>
<accession>A0A9P1BV50</accession>
<dbReference type="EMBL" id="CAMXCT010000465">
    <property type="protein sequence ID" value="CAI3979195.1"/>
    <property type="molecule type" value="Genomic_DNA"/>
</dbReference>
<protein>
    <submittedName>
        <fullName evidence="2">Uncharacterized protein</fullName>
    </submittedName>
</protein>
<evidence type="ECO:0000313" key="2">
    <source>
        <dbReference type="EMBL" id="CAI3979195.1"/>
    </source>
</evidence>
<gene>
    <name evidence="2" type="ORF">C1SCF055_LOCUS7164</name>
</gene>
<dbReference type="AlphaFoldDB" id="A0A9P1BV50"/>
<keyword evidence="4" id="KW-1185">Reference proteome</keyword>
<organism evidence="2">
    <name type="scientific">Cladocopium goreaui</name>
    <dbReference type="NCBI Taxonomy" id="2562237"/>
    <lineage>
        <taxon>Eukaryota</taxon>
        <taxon>Sar</taxon>
        <taxon>Alveolata</taxon>
        <taxon>Dinophyceae</taxon>
        <taxon>Suessiales</taxon>
        <taxon>Symbiodiniaceae</taxon>
        <taxon>Cladocopium</taxon>
    </lineage>
</organism>
<evidence type="ECO:0000313" key="4">
    <source>
        <dbReference type="Proteomes" id="UP001152797"/>
    </source>
</evidence>
<dbReference type="Proteomes" id="UP001152797">
    <property type="component" value="Unassembled WGS sequence"/>
</dbReference>
<evidence type="ECO:0000313" key="3">
    <source>
        <dbReference type="EMBL" id="CAL4766507.1"/>
    </source>
</evidence>